<evidence type="ECO:0000256" key="3">
    <source>
        <dbReference type="ARBA" id="ARBA00023163"/>
    </source>
</evidence>
<dbReference type="PROSITE" id="PS01124">
    <property type="entry name" value="HTH_ARAC_FAMILY_2"/>
    <property type="match status" value="1"/>
</dbReference>
<dbReference type="InterPro" id="IPR032687">
    <property type="entry name" value="AraC-type_N"/>
</dbReference>
<keyword evidence="6" id="KW-1185">Reference proteome</keyword>
<dbReference type="InterPro" id="IPR009057">
    <property type="entry name" value="Homeodomain-like_sf"/>
</dbReference>
<dbReference type="GO" id="GO:0003700">
    <property type="term" value="F:DNA-binding transcription factor activity"/>
    <property type="evidence" value="ECO:0007669"/>
    <property type="project" value="InterPro"/>
</dbReference>
<feature type="domain" description="HTH araC/xylS-type" evidence="4">
    <location>
        <begin position="264"/>
        <end position="361"/>
    </location>
</feature>
<protein>
    <submittedName>
        <fullName evidence="5">AraC family transcriptional regulator</fullName>
    </submittedName>
</protein>
<evidence type="ECO:0000259" key="4">
    <source>
        <dbReference type="PROSITE" id="PS01124"/>
    </source>
</evidence>
<dbReference type="Proteomes" id="UP000235005">
    <property type="component" value="Unassembled WGS sequence"/>
</dbReference>
<evidence type="ECO:0000313" key="6">
    <source>
        <dbReference type="Proteomes" id="UP000235005"/>
    </source>
</evidence>
<dbReference type="Pfam" id="PF12625">
    <property type="entry name" value="Arabinose_bd"/>
    <property type="match status" value="1"/>
</dbReference>
<gene>
    <name evidence="5" type="ORF">C0039_10840</name>
</gene>
<dbReference type="AlphaFoldDB" id="A0A2N5X2P6"/>
<dbReference type="Gene3D" id="1.10.10.60">
    <property type="entry name" value="Homeodomain-like"/>
    <property type="match status" value="1"/>
</dbReference>
<keyword evidence="2" id="KW-0238">DNA-binding</keyword>
<dbReference type="GO" id="GO:0000976">
    <property type="term" value="F:transcription cis-regulatory region binding"/>
    <property type="evidence" value="ECO:0007669"/>
    <property type="project" value="TreeGrafter"/>
</dbReference>
<dbReference type="PANTHER" id="PTHR47894:SF1">
    <property type="entry name" value="HTH-TYPE TRANSCRIPTIONAL REGULATOR VQSM"/>
    <property type="match status" value="1"/>
</dbReference>
<dbReference type="EMBL" id="PKUS01000011">
    <property type="protein sequence ID" value="PLW68762.1"/>
    <property type="molecule type" value="Genomic_DNA"/>
</dbReference>
<dbReference type="SUPFAM" id="SSF46689">
    <property type="entry name" value="Homeodomain-like"/>
    <property type="match status" value="1"/>
</dbReference>
<dbReference type="Pfam" id="PF12833">
    <property type="entry name" value="HTH_18"/>
    <property type="match status" value="1"/>
</dbReference>
<evidence type="ECO:0000256" key="1">
    <source>
        <dbReference type="ARBA" id="ARBA00023015"/>
    </source>
</evidence>
<organism evidence="5 6">
    <name type="scientific">Pseudohalioglobus lutimaris</name>
    <dbReference type="NCBI Taxonomy" id="1737061"/>
    <lineage>
        <taxon>Bacteria</taxon>
        <taxon>Pseudomonadati</taxon>
        <taxon>Pseudomonadota</taxon>
        <taxon>Gammaproteobacteria</taxon>
        <taxon>Cellvibrionales</taxon>
        <taxon>Halieaceae</taxon>
        <taxon>Pseudohalioglobus</taxon>
    </lineage>
</organism>
<accession>A0A2N5X2P6</accession>
<dbReference type="PANTHER" id="PTHR47894">
    <property type="entry name" value="HTH-TYPE TRANSCRIPTIONAL REGULATOR GADX"/>
    <property type="match status" value="1"/>
</dbReference>
<name>A0A2N5X2P6_9GAMM</name>
<dbReference type="SMART" id="SM00342">
    <property type="entry name" value="HTH_ARAC"/>
    <property type="match status" value="1"/>
</dbReference>
<sequence length="370" mass="42196">MFVIFGHCATFPLFVQAIGPNNIMKRTTQMPPQHPLRALLPPLEVMEKLGYDRCRCLQGTGVTLQQLDDLGSRITLQQEQRFYRNALDLTDDPLIGLRLGEPFVPQRYGLFGYALLSAETFRHALVIAENFGRLTFSLFSFKFGIEGQSAWFALCDPPLLEEDLIAVYMDRDLAAARVDFSAILGEPFRVESLQLPHQGRGNAQAYRQYFGCEVEFGAPDARFCFDSGVLEKRLPQSDPDSSRHLQQQCQMLIAKLTAQGSFIDEVRMMILARPGYFPDIDYIAQRMEMSTRTLRRKLKNEGSNFRDLLEEIRYGLAREYLADTQLPMEEISSLLGYSEAGNFSHAFRRWSGISPTAWRQNVPLTRPRSV</sequence>
<keyword evidence="1" id="KW-0805">Transcription regulation</keyword>
<reference evidence="5 6" key="1">
    <citation type="submission" date="2018-01" db="EMBL/GenBank/DDBJ databases">
        <title>The draft genome sequence of Halioglobus lutimaris HF004.</title>
        <authorList>
            <person name="Du Z.-J."/>
            <person name="Shi M.-J."/>
        </authorList>
    </citation>
    <scope>NUCLEOTIDE SEQUENCE [LARGE SCALE GENOMIC DNA]</scope>
    <source>
        <strain evidence="5 6">HF004</strain>
    </source>
</reference>
<keyword evidence="3" id="KW-0804">Transcription</keyword>
<dbReference type="GO" id="GO:0005829">
    <property type="term" value="C:cytosol"/>
    <property type="evidence" value="ECO:0007669"/>
    <property type="project" value="TreeGrafter"/>
</dbReference>
<evidence type="ECO:0000256" key="2">
    <source>
        <dbReference type="ARBA" id="ARBA00023125"/>
    </source>
</evidence>
<comment type="caution">
    <text evidence="5">The sequence shown here is derived from an EMBL/GenBank/DDBJ whole genome shotgun (WGS) entry which is preliminary data.</text>
</comment>
<dbReference type="InterPro" id="IPR018060">
    <property type="entry name" value="HTH_AraC"/>
</dbReference>
<evidence type="ECO:0000313" key="5">
    <source>
        <dbReference type="EMBL" id="PLW68762.1"/>
    </source>
</evidence>
<dbReference type="OrthoDB" id="6194859at2"/>
<proteinExistence type="predicted"/>